<organism evidence="2 3">
    <name type="scientific">Cylindrospermopsis raciborskii CS-505</name>
    <dbReference type="NCBI Taxonomy" id="533240"/>
    <lineage>
        <taxon>Bacteria</taxon>
        <taxon>Bacillati</taxon>
        <taxon>Cyanobacteriota</taxon>
        <taxon>Cyanophyceae</taxon>
        <taxon>Nostocales</taxon>
        <taxon>Aphanizomenonaceae</taxon>
        <taxon>Cylindrospermopsis</taxon>
    </lineage>
</organism>
<gene>
    <name evidence="2" type="ORF">A9P98_13520</name>
</gene>
<sequence length="331" mass="37204">MSIISFPTPSKNRSFYGFTIMQLLVGLTIGVISITLLLRLLINVMEINQQEQAKITTGVEIQTALDYIANDLKQAIYIYDAQGINAIRSQLPSTPTGIDRVPVLVFWRQETIENVLPVPGSLIKDDAFVYSLVVYYLIRDTTASVSEWSKSARIARWKIRDGVLANTRDFNQIVLCNGYTGRDYIKGNFNSLEFCPEPGFAAFNLNNSGSLEQIMNSWRKHSARYTNDPIVLVDYIDSRINNIPPAVCPPNSTNPKITWSRVTSSIFSHTTTGRMTSFYACVDRLNVTAQVFIRGDALARIPNNLNTNSNQLSHYFPTVSTQVQGKGFFYK</sequence>
<dbReference type="RefSeq" id="WP_065180045.1">
    <property type="nucleotide sequence ID" value="NZ_ACYA01000021.1"/>
</dbReference>
<name>A0A853ME59_9CYAN</name>
<proteinExistence type="predicted"/>
<dbReference type="EMBL" id="LYXA01000001">
    <property type="protein sequence ID" value="OBU77183.1"/>
    <property type="molecule type" value="Genomic_DNA"/>
</dbReference>
<dbReference type="NCBIfam" id="NF038304">
    <property type="entry name" value="EPS_HpsC"/>
    <property type="match status" value="1"/>
</dbReference>
<feature type="transmembrane region" description="Helical" evidence="1">
    <location>
        <begin position="20"/>
        <end position="42"/>
    </location>
</feature>
<dbReference type="Proteomes" id="UP000093903">
    <property type="component" value="Unassembled WGS sequence"/>
</dbReference>
<dbReference type="AlphaFoldDB" id="A0A853ME59"/>
<keyword evidence="1" id="KW-0472">Membrane</keyword>
<evidence type="ECO:0000313" key="3">
    <source>
        <dbReference type="Proteomes" id="UP000093903"/>
    </source>
</evidence>
<keyword evidence="1" id="KW-0812">Transmembrane</keyword>
<protein>
    <submittedName>
        <fullName evidence="2">Prokaryotic N-terminal methylation motif domain protein</fullName>
    </submittedName>
</protein>
<reference evidence="2 3" key="1">
    <citation type="submission" date="2016-05" db="EMBL/GenBank/DDBJ databases">
        <title>First complete genome of the cyanobacterium Cylindrospermopsis raciborskii CS505, containing a circular chromosome and a single extrachromosomal element.</title>
        <authorList>
            <person name="Fuentes J."/>
            <person name="Tamames J."/>
            <person name="Allen E."/>
            <person name="Plominski A."/>
            <person name="Vasquez M."/>
        </authorList>
    </citation>
    <scope>NUCLEOTIDE SEQUENCE [LARGE SCALE GENOMIC DNA]</scope>
    <source>
        <strain evidence="2 3">CS505</strain>
    </source>
</reference>
<evidence type="ECO:0000256" key="1">
    <source>
        <dbReference type="SAM" id="Phobius"/>
    </source>
</evidence>
<keyword evidence="1" id="KW-1133">Transmembrane helix</keyword>
<comment type="caution">
    <text evidence="2">The sequence shown here is derived from an EMBL/GenBank/DDBJ whole genome shotgun (WGS) entry which is preliminary data.</text>
</comment>
<evidence type="ECO:0000313" key="2">
    <source>
        <dbReference type="EMBL" id="OBU77183.1"/>
    </source>
</evidence>
<accession>A0A853ME59</accession>